<dbReference type="AlphaFoldDB" id="A0A820FGF5"/>
<reference evidence="1" key="1">
    <citation type="submission" date="2021-02" db="EMBL/GenBank/DDBJ databases">
        <authorList>
            <person name="Nowell W R."/>
        </authorList>
    </citation>
    <scope>NUCLEOTIDE SEQUENCE</scope>
</reference>
<dbReference type="SUPFAM" id="SSF53474">
    <property type="entry name" value="alpha/beta-Hydrolases"/>
    <property type="match status" value="1"/>
</dbReference>
<gene>
    <name evidence="1" type="ORF">UXM345_LOCUS31312</name>
</gene>
<comment type="caution">
    <text evidence="1">The sequence shown here is derived from an EMBL/GenBank/DDBJ whole genome shotgun (WGS) entry which is preliminary data.</text>
</comment>
<dbReference type="Proteomes" id="UP000663842">
    <property type="component" value="Unassembled WGS sequence"/>
</dbReference>
<evidence type="ECO:0000313" key="1">
    <source>
        <dbReference type="EMBL" id="CAF4261767.1"/>
    </source>
</evidence>
<name>A0A820FGF5_9BILA</name>
<dbReference type="EMBL" id="CAJOBF010008751">
    <property type="protein sequence ID" value="CAF4261767.1"/>
    <property type="molecule type" value="Genomic_DNA"/>
</dbReference>
<organism evidence="1 2">
    <name type="scientific">Rotaria magnacalcarata</name>
    <dbReference type="NCBI Taxonomy" id="392030"/>
    <lineage>
        <taxon>Eukaryota</taxon>
        <taxon>Metazoa</taxon>
        <taxon>Spiralia</taxon>
        <taxon>Gnathifera</taxon>
        <taxon>Rotifera</taxon>
        <taxon>Eurotatoria</taxon>
        <taxon>Bdelloidea</taxon>
        <taxon>Philodinida</taxon>
        <taxon>Philodinidae</taxon>
        <taxon>Rotaria</taxon>
    </lineage>
</organism>
<sequence length="282" mass="33258">MDPMFIAILNDPWVKEQNKTKSSYYRFTNDTRYHYEFKYEFSSKIKNNDHRLLILLNGRGRICADYWKFSVGRRIISALRASGFSILTICSKSRMFDIYTAIQYNIELKMIYESLQIWINTVYYRTFQSYPRLYIHGISIGSVFATLLSRVLPIQAQILCVNIGDETALTTRSIYPNDMQTRLVLDPTYANWFYFDFCYNAKTKPVHNRSLCPFQSDANHFYTVPPTWYVTFKGDPWVSIKMYRRMQEKIQNDSLNLGGVLLNHKKSVQIDIIHPINVTPTY</sequence>
<feature type="non-terminal residue" evidence="1">
    <location>
        <position position="282"/>
    </location>
</feature>
<dbReference type="InterPro" id="IPR029058">
    <property type="entry name" value="AB_hydrolase_fold"/>
</dbReference>
<protein>
    <submittedName>
        <fullName evidence="1">Uncharacterized protein</fullName>
    </submittedName>
</protein>
<accession>A0A820FGF5</accession>
<evidence type="ECO:0000313" key="2">
    <source>
        <dbReference type="Proteomes" id="UP000663842"/>
    </source>
</evidence>
<proteinExistence type="predicted"/>